<dbReference type="RefSeq" id="XP_062787894.1">
    <property type="nucleotide sequence ID" value="XM_062931843.1"/>
</dbReference>
<evidence type="ECO:0000313" key="2">
    <source>
        <dbReference type="EMBL" id="WRT63154.1"/>
    </source>
</evidence>
<name>A0ABZ1CPJ5_9TREE</name>
<accession>A0ABZ1CPJ5</accession>
<gene>
    <name evidence="2" type="ORF">IL334_000057</name>
</gene>
<dbReference type="Proteomes" id="UP001329825">
    <property type="component" value="Chromosome 1"/>
</dbReference>
<organism evidence="2 3">
    <name type="scientific">Kwoniella shivajii</name>
    <dbReference type="NCBI Taxonomy" id="564305"/>
    <lineage>
        <taxon>Eukaryota</taxon>
        <taxon>Fungi</taxon>
        <taxon>Dikarya</taxon>
        <taxon>Basidiomycota</taxon>
        <taxon>Agaricomycotina</taxon>
        <taxon>Tremellomycetes</taxon>
        <taxon>Tremellales</taxon>
        <taxon>Cryptococcaceae</taxon>
        <taxon>Kwoniella</taxon>
    </lineage>
</organism>
<proteinExistence type="predicted"/>
<dbReference type="EMBL" id="CP141881">
    <property type="protein sequence ID" value="WRT63154.1"/>
    <property type="molecule type" value="Genomic_DNA"/>
</dbReference>
<evidence type="ECO:0008006" key="4">
    <source>
        <dbReference type="Google" id="ProtNLM"/>
    </source>
</evidence>
<keyword evidence="1" id="KW-0732">Signal</keyword>
<dbReference type="GeneID" id="87952188"/>
<sequence length="115" mass="13044">MIIGLKTLLFLGTLTSFVMGDDSRTVVAPKDMTIDEFYTKFLGECQNPSKPFAKNDEEYYTSQFKFIGKFQHDPKRGSAYCTWTSGVLQDYTEEVIRNIGGSIEDDDVSDDDDDE</sequence>
<reference evidence="2 3" key="1">
    <citation type="submission" date="2024-01" db="EMBL/GenBank/DDBJ databases">
        <title>Comparative genomics of Cryptococcus and Kwoniella reveals pathogenesis evolution and contrasting modes of karyotype evolution via chromosome fusion or intercentromeric recombination.</title>
        <authorList>
            <person name="Coelho M.A."/>
            <person name="David-Palma M."/>
            <person name="Shea T."/>
            <person name="Bowers K."/>
            <person name="McGinley-Smith S."/>
            <person name="Mohammad A.W."/>
            <person name="Gnirke A."/>
            <person name="Yurkov A.M."/>
            <person name="Nowrousian M."/>
            <person name="Sun S."/>
            <person name="Cuomo C.A."/>
            <person name="Heitman J."/>
        </authorList>
    </citation>
    <scope>NUCLEOTIDE SEQUENCE [LARGE SCALE GENOMIC DNA]</scope>
    <source>
        <strain evidence="2">CBS 11374</strain>
    </source>
</reference>
<feature type="signal peptide" evidence="1">
    <location>
        <begin position="1"/>
        <end position="20"/>
    </location>
</feature>
<protein>
    <recommendedName>
        <fullName evidence="4">Secreted protein</fullName>
    </recommendedName>
</protein>
<feature type="chain" id="PRO_5045427611" description="Secreted protein" evidence="1">
    <location>
        <begin position="21"/>
        <end position="115"/>
    </location>
</feature>
<evidence type="ECO:0000256" key="1">
    <source>
        <dbReference type="SAM" id="SignalP"/>
    </source>
</evidence>
<keyword evidence="3" id="KW-1185">Reference proteome</keyword>
<evidence type="ECO:0000313" key="3">
    <source>
        <dbReference type="Proteomes" id="UP001329825"/>
    </source>
</evidence>